<organism evidence="2">
    <name type="scientific">Ixodes ricinus</name>
    <name type="common">Common tick</name>
    <name type="synonym">Acarus ricinus</name>
    <dbReference type="NCBI Taxonomy" id="34613"/>
    <lineage>
        <taxon>Eukaryota</taxon>
        <taxon>Metazoa</taxon>
        <taxon>Ecdysozoa</taxon>
        <taxon>Arthropoda</taxon>
        <taxon>Chelicerata</taxon>
        <taxon>Arachnida</taxon>
        <taxon>Acari</taxon>
        <taxon>Parasitiformes</taxon>
        <taxon>Ixodida</taxon>
        <taxon>Ixodoidea</taxon>
        <taxon>Ixodidae</taxon>
        <taxon>Ixodinae</taxon>
        <taxon>Ixodes</taxon>
    </lineage>
</organism>
<dbReference type="Pfam" id="PF10354">
    <property type="entry name" value="BMT5-like"/>
    <property type="match status" value="1"/>
</dbReference>
<dbReference type="GO" id="GO:0005737">
    <property type="term" value="C:cytoplasm"/>
    <property type="evidence" value="ECO:0007669"/>
    <property type="project" value="TreeGrafter"/>
</dbReference>
<accession>A0A131Y5G6</accession>
<dbReference type="GO" id="GO:0070475">
    <property type="term" value="P:rRNA base methylation"/>
    <property type="evidence" value="ECO:0007669"/>
    <property type="project" value="InterPro"/>
</dbReference>
<dbReference type="PROSITE" id="PS51447">
    <property type="entry name" value="FDX_ACB"/>
    <property type="match status" value="1"/>
</dbReference>
<dbReference type="InterPro" id="IPR019446">
    <property type="entry name" value="BMT5-like"/>
</dbReference>
<evidence type="ECO:0000313" key="2">
    <source>
        <dbReference type="EMBL" id="JAP73732.1"/>
    </source>
</evidence>
<proteinExistence type="evidence at transcript level"/>
<reference evidence="2" key="1">
    <citation type="submission" date="2016-02" db="EMBL/GenBank/DDBJ databases">
        <title>RNAseq analyses of the midgut from blood- or serum-fed Ixodes ricinus ticks.</title>
        <authorList>
            <person name="Perner J."/>
            <person name="Provaznik J."/>
            <person name="Schrenkova J."/>
            <person name="Urbanova V."/>
            <person name="Ribeiro J.M."/>
            <person name="Kopacek P."/>
        </authorList>
    </citation>
    <scope>NUCLEOTIDE SEQUENCE</scope>
    <source>
        <tissue evidence="2">Gut</tissue>
    </source>
</reference>
<dbReference type="InterPro" id="IPR005121">
    <property type="entry name" value="Fdx_antiC-bd"/>
</dbReference>
<dbReference type="Gene3D" id="3.30.70.380">
    <property type="entry name" value="Ferrodoxin-fold anticodon-binding domain"/>
    <property type="match status" value="1"/>
</dbReference>
<evidence type="ECO:0000259" key="1">
    <source>
        <dbReference type="PROSITE" id="PS51447"/>
    </source>
</evidence>
<dbReference type="SMART" id="SM00896">
    <property type="entry name" value="FDX-ACB"/>
    <property type="match status" value="1"/>
</dbReference>
<dbReference type="PANTHER" id="PTHR11538:SF26">
    <property type="entry name" value="FERREDOXIN-FOLD ANTICODON-BINDING DOMAIN-CONTAINING PROTEIN 1"/>
    <property type="match status" value="1"/>
</dbReference>
<dbReference type="SUPFAM" id="SSF54991">
    <property type="entry name" value="Anticodon-binding domain of PheRS"/>
    <property type="match status" value="1"/>
</dbReference>
<dbReference type="PANTHER" id="PTHR11538">
    <property type="entry name" value="PHENYLALANYL-TRNA SYNTHETASE"/>
    <property type="match status" value="1"/>
</dbReference>
<name>A0A131Y5G6_IXORI</name>
<feature type="domain" description="FDX-ACB" evidence="1">
    <location>
        <begin position="380"/>
        <end position="469"/>
    </location>
</feature>
<protein>
    <submittedName>
        <fullName evidence="2">Putative intrinsic to endoplasmic reticulum membrane</fullName>
    </submittedName>
</protein>
<dbReference type="InterPro" id="IPR036690">
    <property type="entry name" value="Fdx_antiC-bd_sf"/>
</dbReference>
<sequence>MCLEVLQPVGAGAVLLVGEGDFSFSASLAKVLGGKKIVATCFEENNPDVENRRTNVATIRRLGGCVYTDVDARRLDQHPDLGRCAIECIVFNFPHTGGKMKIGENRRLLRDFFVSAGRLLGEGGRVLVTLCRGQGGTPAEDPPRRFDDTWQVVHMAAHGGLLLRRVEPFRATDFPAYSPVGYRGGKKAFCTDGALVHVFEVRSVPTLASADSPGILERNFLAEELGSRLRLEGHPLRLALDALEAVLGRRLGHPPLPREAGRRSVGPLATCTLALRPSPELLPLQPPEEHLLVICAAGTSARDAVVAALSEACPPEASWHWADGASGRLVCGPLCVAALRRGDAVLDCAEVVAEIGLERLALAACGQGDWRLLLCPGDALFPPAYTHDLSFWLSERFEDCLFVRAVSNLLGDVLESLELVDRFSADGRLSRCYRLVYCSLDRPLGREAARDLHLALAPALQCLLGLQVR</sequence>
<dbReference type="GO" id="GO:0070042">
    <property type="term" value="F:rRNA (uridine-N3-)-methyltransferase activity"/>
    <property type="evidence" value="ECO:0007669"/>
    <property type="project" value="InterPro"/>
</dbReference>
<dbReference type="EMBL" id="GEFM01002064">
    <property type="protein sequence ID" value="JAP73732.1"/>
    <property type="molecule type" value="mRNA"/>
</dbReference>
<dbReference type="AlphaFoldDB" id="A0A131Y5G6"/>